<reference evidence="3 4" key="1">
    <citation type="submission" date="2017-05" db="EMBL/GenBank/DDBJ databases">
        <title>Genome sequence of Candidatus Fukatsuia symbiotica and Candidatus Hamiltonella defensa from Acyrthosiphon pisum strain 5D.</title>
        <authorList>
            <person name="Patel V.A."/>
            <person name="Chevignon G."/>
            <person name="Russell J.A."/>
            <person name="Oliver K.M."/>
        </authorList>
    </citation>
    <scope>NUCLEOTIDE SEQUENCE [LARGE SCALE GENOMIC DNA]</scope>
    <source>
        <strain evidence="3 4">5D</strain>
    </source>
</reference>
<dbReference type="Pfam" id="PF26078">
    <property type="entry name" value="Baseplate_J_M"/>
    <property type="match status" value="1"/>
</dbReference>
<dbReference type="EMBL" id="CP021659">
    <property type="protein sequence ID" value="AWK14753.1"/>
    <property type="molecule type" value="Genomic_DNA"/>
</dbReference>
<dbReference type="OrthoDB" id="9793802at2"/>
<evidence type="ECO:0000313" key="3">
    <source>
        <dbReference type="EMBL" id="AWK14753.1"/>
    </source>
</evidence>
<dbReference type="AlphaFoldDB" id="A0A2U8I6E0"/>
<sequence>MPNLDLSLLPAPQVVEPLDFETLLKQRKAQFIALSPPEQQAAISQTLNYESEPITKLLQENTYRELLLRQRINEAAQATLLAYAKDADLDQIGANYQVKRLILQAANPDVIPPLALITENDTDFRLRIQQAFEGLSVAGSTGAYEFHALSADGRVADASAISPSPACVTITVLSRENNGIASVDLLTRVNSALNDENIRPVADRLTVQSATIIDYRIDATLTLYPKPEAEPIRMAAENRLTAYISTQRRLGRDIRLSAIYGALHVKGVQRVELAAPLRDVILDKTQAAWCTGYSLKIDGCDE</sequence>
<feature type="domain" description="Baseplate J-like central" evidence="1">
    <location>
        <begin position="137"/>
        <end position="208"/>
    </location>
</feature>
<evidence type="ECO:0000313" key="4">
    <source>
        <dbReference type="Proteomes" id="UP000261875"/>
    </source>
</evidence>
<name>A0A2U8I6E0_9GAMM</name>
<dbReference type="PIRSF" id="PIRSF020481">
    <property type="entry name" value="BAP"/>
    <property type="match status" value="1"/>
</dbReference>
<evidence type="ECO:0000259" key="2">
    <source>
        <dbReference type="Pfam" id="PF26079"/>
    </source>
</evidence>
<evidence type="ECO:0000259" key="1">
    <source>
        <dbReference type="Pfam" id="PF26078"/>
    </source>
</evidence>
<dbReference type="Pfam" id="PF26079">
    <property type="entry name" value="Baseplate_J_C"/>
    <property type="match status" value="1"/>
</dbReference>
<gene>
    <name evidence="3" type="ORF">CCS41_10135</name>
</gene>
<dbReference type="KEGG" id="fsm:CCS41_10135"/>
<protein>
    <submittedName>
        <fullName evidence="3">Baseplate assembly protein</fullName>
    </submittedName>
</protein>
<dbReference type="Proteomes" id="UP000261875">
    <property type="component" value="Chromosome"/>
</dbReference>
<dbReference type="InterPro" id="IPR052726">
    <property type="entry name" value="Phage_Baseplate_Hub"/>
</dbReference>
<feature type="domain" description="Baseplate J-like C-terminal" evidence="2">
    <location>
        <begin position="215"/>
        <end position="291"/>
    </location>
</feature>
<dbReference type="RefSeq" id="WP_119797551.1">
    <property type="nucleotide sequence ID" value="NZ_CP021659.1"/>
</dbReference>
<keyword evidence="4" id="KW-1185">Reference proteome</keyword>
<dbReference type="PANTHER" id="PTHR35862:SF1">
    <property type="entry name" value="FELS-2 PROPHAGE PROTEIN"/>
    <property type="match status" value="1"/>
</dbReference>
<accession>A0A2U8I6E0</accession>
<dbReference type="PANTHER" id="PTHR35862">
    <property type="entry name" value="FELS-2 PROPHAGE PROTEIN"/>
    <property type="match status" value="1"/>
</dbReference>
<dbReference type="InterPro" id="IPR058530">
    <property type="entry name" value="Baseplate_J-like_C"/>
</dbReference>
<organism evidence="3 4">
    <name type="scientific">Candidatus Fukatsuia symbiotica</name>
    <dbReference type="NCBI Taxonomy" id="1878942"/>
    <lineage>
        <taxon>Bacteria</taxon>
        <taxon>Pseudomonadati</taxon>
        <taxon>Pseudomonadota</taxon>
        <taxon>Gammaproteobacteria</taxon>
        <taxon>Enterobacterales</taxon>
        <taxon>Yersiniaceae</taxon>
        <taxon>Candidatus Fukatsuia</taxon>
    </lineage>
</organism>
<proteinExistence type="predicted"/>
<dbReference type="InterPro" id="IPR058531">
    <property type="entry name" value="Baseplate_J_M"/>
</dbReference>
<dbReference type="InterPro" id="IPR014507">
    <property type="entry name" value="Baseplate_assembly_J_pred"/>
</dbReference>